<proteinExistence type="inferred from homology"/>
<keyword evidence="3" id="KW-1003">Cell membrane</keyword>
<dbReference type="Proteomes" id="UP000218887">
    <property type="component" value="Unassembled WGS sequence"/>
</dbReference>
<name>A0A2A2IB91_9BACI</name>
<feature type="transmembrane region" description="Helical" evidence="7">
    <location>
        <begin position="199"/>
        <end position="220"/>
    </location>
</feature>
<feature type="transmembrane region" description="Helical" evidence="7">
    <location>
        <begin position="296"/>
        <end position="316"/>
    </location>
</feature>
<gene>
    <name evidence="8" type="ORF">CIL05_12815</name>
</gene>
<accession>A0A2A2IB91</accession>
<dbReference type="InterPro" id="IPR018383">
    <property type="entry name" value="UPF0324_pro"/>
</dbReference>
<evidence type="ECO:0000256" key="3">
    <source>
        <dbReference type="ARBA" id="ARBA00022475"/>
    </source>
</evidence>
<dbReference type="RefSeq" id="WP_095655942.1">
    <property type="nucleotide sequence ID" value="NZ_NPOA01000008.1"/>
</dbReference>
<comment type="subcellular location">
    <subcellularLocation>
        <location evidence="1">Cell membrane</location>
        <topology evidence="1">Multi-pass membrane protein</topology>
    </subcellularLocation>
</comment>
<feature type="transmembrane region" description="Helical" evidence="7">
    <location>
        <begin position="328"/>
        <end position="346"/>
    </location>
</feature>
<feature type="transmembrane region" description="Helical" evidence="7">
    <location>
        <begin position="166"/>
        <end position="187"/>
    </location>
</feature>
<protein>
    <recommendedName>
        <fullName evidence="10">Sulfate exporter family transporter</fullName>
    </recommendedName>
</protein>
<dbReference type="AlphaFoldDB" id="A0A2A2IB91"/>
<feature type="transmembrane region" description="Helical" evidence="7">
    <location>
        <begin position="138"/>
        <end position="160"/>
    </location>
</feature>
<dbReference type="OrthoDB" id="9811391at2"/>
<dbReference type="Pfam" id="PF03601">
    <property type="entry name" value="Cons_hypoth698"/>
    <property type="match status" value="1"/>
</dbReference>
<dbReference type="GO" id="GO:0005886">
    <property type="term" value="C:plasma membrane"/>
    <property type="evidence" value="ECO:0007669"/>
    <property type="project" value="UniProtKB-SubCell"/>
</dbReference>
<sequence length="347" mass="37480">MTTENKQNQEKPRKNPNSNTKWTWIGGVVFTFLIALSGYLLALLPGFAYVGQLACAIIIAIIYRQIFGYPKNLKSGITFSSKKLLRVAIILYGLRLNINIVLNDGLGLLIRDAVVIIFAILLMIWLAKVFKANTTISLLLGVGTGVCGAAAIAAVAPIVKSKDEDTAISVGIIALMGTIFSIIYTIIRPILPISNIDYGIWSGISLHELAHVALAAAPAGEDALAMALLAKLGRVFLLIPLCFILIYVIKLKKNGSSKPDTKIAFPWFLIGFIIFSILGTYVFGSVIPVSDEFMNGVYTLSTWLLTAAMVGLGLSVSLKDLRTKAMKPLIAMVITSIALSILAYFIV</sequence>
<comment type="similarity">
    <text evidence="2">Belongs to the UPF0324 family.</text>
</comment>
<evidence type="ECO:0000256" key="7">
    <source>
        <dbReference type="SAM" id="Phobius"/>
    </source>
</evidence>
<organism evidence="8 9">
    <name type="scientific">Virgibacillus profundi</name>
    <dbReference type="NCBI Taxonomy" id="2024555"/>
    <lineage>
        <taxon>Bacteria</taxon>
        <taxon>Bacillati</taxon>
        <taxon>Bacillota</taxon>
        <taxon>Bacilli</taxon>
        <taxon>Bacillales</taxon>
        <taxon>Bacillaceae</taxon>
        <taxon>Virgibacillus</taxon>
    </lineage>
</organism>
<keyword evidence="4 7" id="KW-0812">Transmembrane</keyword>
<feature type="transmembrane region" description="Helical" evidence="7">
    <location>
        <begin position="21"/>
        <end position="40"/>
    </location>
</feature>
<feature type="transmembrane region" description="Helical" evidence="7">
    <location>
        <begin position="232"/>
        <end position="251"/>
    </location>
</feature>
<reference evidence="8 9" key="1">
    <citation type="submission" date="2017-08" db="EMBL/GenBank/DDBJ databases">
        <title>Virgibacillus indicus sp. nov. and Virgibacillus profoundi sp. nov, two moderately halophilic bacteria isolated from marine sediment by using the Microfluidic Streak Plate.</title>
        <authorList>
            <person name="Xu B."/>
            <person name="Hu B."/>
            <person name="Wang J."/>
            <person name="Zhu Y."/>
            <person name="Huang L."/>
            <person name="Du W."/>
            <person name="Huang Y."/>
        </authorList>
    </citation>
    <scope>NUCLEOTIDE SEQUENCE [LARGE SCALE GENOMIC DNA]</scope>
    <source>
        <strain evidence="8 9">IO3-P3-H5</strain>
    </source>
</reference>
<dbReference type="EMBL" id="NPOA01000008">
    <property type="protein sequence ID" value="PAV29271.1"/>
    <property type="molecule type" value="Genomic_DNA"/>
</dbReference>
<evidence type="ECO:0000313" key="9">
    <source>
        <dbReference type="Proteomes" id="UP000218887"/>
    </source>
</evidence>
<evidence type="ECO:0000256" key="1">
    <source>
        <dbReference type="ARBA" id="ARBA00004651"/>
    </source>
</evidence>
<keyword evidence="5 7" id="KW-1133">Transmembrane helix</keyword>
<evidence type="ECO:0008006" key="10">
    <source>
        <dbReference type="Google" id="ProtNLM"/>
    </source>
</evidence>
<feature type="transmembrane region" description="Helical" evidence="7">
    <location>
        <begin position="108"/>
        <end position="126"/>
    </location>
</feature>
<evidence type="ECO:0000256" key="4">
    <source>
        <dbReference type="ARBA" id="ARBA00022692"/>
    </source>
</evidence>
<evidence type="ECO:0000256" key="6">
    <source>
        <dbReference type="ARBA" id="ARBA00023136"/>
    </source>
</evidence>
<keyword evidence="9" id="KW-1185">Reference proteome</keyword>
<dbReference type="PANTHER" id="PTHR30106:SF2">
    <property type="entry name" value="UPF0324 INNER MEMBRANE PROTEIN YEIH"/>
    <property type="match status" value="1"/>
</dbReference>
<comment type="caution">
    <text evidence="8">The sequence shown here is derived from an EMBL/GenBank/DDBJ whole genome shotgun (WGS) entry which is preliminary data.</text>
</comment>
<evidence type="ECO:0000256" key="5">
    <source>
        <dbReference type="ARBA" id="ARBA00022989"/>
    </source>
</evidence>
<feature type="transmembrane region" description="Helical" evidence="7">
    <location>
        <begin position="84"/>
        <end position="102"/>
    </location>
</feature>
<evidence type="ECO:0000256" key="2">
    <source>
        <dbReference type="ARBA" id="ARBA00007977"/>
    </source>
</evidence>
<dbReference type="PANTHER" id="PTHR30106">
    <property type="entry name" value="INNER MEMBRANE PROTEIN YEIH-RELATED"/>
    <property type="match status" value="1"/>
</dbReference>
<feature type="transmembrane region" description="Helical" evidence="7">
    <location>
        <begin position="46"/>
        <end position="63"/>
    </location>
</feature>
<keyword evidence="6 7" id="KW-0472">Membrane</keyword>
<feature type="transmembrane region" description="Helical" evidence="7">
    <location>
        <begin position="263"/>
        <end position="284"/>
    </location>
</feature>
<evidence type="ECO:0000313" key="8">
    <source>
        <dbReference type="EMBL" id="PAV29271.1"/>
    </source>
</evidence>